<protein>
    <submittedName>
        <fullName evidence="4">Helix-turn-helix transcriptional regulator</fullName>
    </submittedName>
</protein>
<dbReference type="GO" id="GO:0005524">
    <property type="term" value="F:ATP binding"/>
    <property type="evidence" value="ECO:0007669"/>
    <property type="project" value="UniProtKB-KW"/>
</dbReference>
<keyword evidence="5" id="KW-1185">Reference proteome</keyword>
<dbReference type="EMBL" id="QZFV01000150">
    <property type="protein sequence ID" value="RJQ76183.1"/>
    <property type="molecule type" value="Genomic_DNA"/>
</dbReference>
<dbReference type="Gene3D" id="3.40.50.300">
    <property type="entry name" value="P-loop containing nucleotide triphosphate hydrolases"/>
    <property type="match status" value="1"/>
</dbReference>
<dbReference type="SUPFAM" id="SSF52540">
    <property type="entry name" value="P-loop containing nucleoside triphosphate hydrolases"/>
    <property type="match status" value="1"/>
</dbReference>
<comment type="caution">
    <text evidence="4">The sequence shown here is derived from an EMBL/GenBank/DDBJ whole genome shotgun (WGS) entry which is preliminary data.</text>
</comment>
<dbReference type="PROSITE" id="PS00622">
    <property type="entry name" value="HTH_LUXR_1"/>
    <property type="match status" value="1"/>
</dbReference>
<dbReference type="PROSITE" id="PS50043">
    <property type="entry name" value="HTH_LUXR_2"/>
    <property type="match status" value="1"/>
</dbReference>
<dbReference type="InterPro" id="IPR011990">
    <property type="entry name" value="TPR-like_helical_dom_sf"/>
</dbReference>
<dbReference type="Proteomes" id="UP000285112">
    <property type="component" value="Unassembled WGS sequence"/>
</dbReference>
<dbReference type="InterPro" id="IPR036388">
    <property type="entry name" value="WH-like_DNA-bd_sf"/>
</dbReference>
<sequence>MREAGIDLVGRESELSWLVARMCGQAAGAGPVVVLSGPCGIGKTSLVRAAAARAAAAGLIVCSVAAALESREDEFGVAVGLRTGLRAAGAPVSEPFPDTGCGAEFGAWVRAAPGLVLVIDNVQWCDEQSLRWLATLLRATAGLRLRVVLVWSGETISGVTEHIAELTSLHGTEVLDVGPLSEVAVAELVGAAVGADAGELFANRCFAESGGNPLLLNGMLGELGGTGTGLLPFACPAGGADLVRSLFTGLPAHVRRVACAIAVLGRNEPALLARLAEIPVRTALAAVDVLRQQHILAAEGPGFRHDPVRGELLRQLPAAGLERLRRSAALLLSDAAGAPEEIARQILELSSLDEWMVDILREAARSAEDRNAPWEAVRYLRPAVNALPGDVRLAVQFAETVARLDPVSGFALMAQALRGETDPRECAGIALRLGRLALVARRCGEAVDAMEAALARLTGDAADEQLGGELRTALCLVGIEDRHIVAGRLNPRLRALRDGNPDQDPEAGQLALRAVVAALRGTDRDQAVSCASRAVRACDIAVDDSPVPSAVLALLLADEVGLARDELSRAIELVPAQRSEYLALRALLGHWCGDLIEAAADARAAYVHCRRAEGRAGGVVPRVALATVLVRRGDLTRAARLLREADGPELREHSTIRPQYLLAQAHILGGKGRTEEALRTFRQCRDSLAEIDIGNELLAPWWFDAAWLLAELGRSGEVAEFVAHSTETVLGWGTPRAIGMVRLVRALTVTGRERIALLEEAAATLAGSPAGLEEAMAECRLGMALFAHGDVRGARDRLRRAVALSARNGDRWLLHRAHRAAAEAGLADAMLSPLAVLSSTERQVAVLAGSGASNRVIAEQLFITVRTVETHLTSVYRKLRIPGRAGLAGVLHPGRREAGELVRADR</sequence>
<dbReference type="InterPro" id="IPR027417">
    <property type="entry name" value="P-loop_NTPase"/>
</dbReference>
<dbReference type="RefSeq" id="WP_120026847.1">
    <property type="nucleotide sequence ID" value="NZ_QZFV01000150.1"/>
</dbReference>
<dbReference type="Gene3D" id="1.25.40.10">
    <property type="entry name" value="Tetratricopeptide repeat domain"/>
    <property type="match status" value="1"/>
</dbReference>
<dbReference type="GO" id="GO:0004016">
    <property type="term" value="F:adenylate cyclase activity"/>
    <property type="evidence" value="ECO:0007669"/>
    <property type="project" value="TreeGrafter"/>
</dbReference>
<evidence type="ECO:0000256" key="2">
    <source>
        <dbReference type="ARBA" id="ARBA00022840"/>
    </source>
</evidence>
<dbReference type="OrthoDB" id="3178131at2"/>
<dbReference type="PANTHER" id="PTHR16305:SF35">
    <property type="entry name" value="TRANSCRIPTIONAL ACTIVATOR DOMAIN"/>
    <property type="match status" value="1"/>
</dbReference>
<reference evidence="4 5" key="1">
    <citation type="submission" date="2018-09" db="EMBL/GenBank/DDBJ databases">
        <title>YIM PH 21725 draft genome.</title>
        <authorList>
            <person name="Miao C."/>
        </authorList>
    </citation>
    <scope>NUCLEOTIDE SEQUENCE [LARGE SCALE GENOMIC DNA]</scope>
    <source>
        <strain evidence="5">YIM PH21725</strain>
    </source>
</reference>
<gene>
    <name evidence="4" type="ORF">D5S19_30715</name>
</gene>
<proteinExistence type="predicted"/>
<dbReference type="InterPro" id="IPR000792">
    <property type="entry name" value="Tscrpt_reg_LuxR_C"/>
</dbReference>
<feature type="domain" description="HTH luxR-type" evidence="3">
    <location>
        <begin position="830"/>
        <end position="895"/>
    </location>
</feature>
<dbReference type="InterPro" id="IPR041664">
    <property type="entry name" value="AAA_16"/>
</dbReference>
<evidence type="ECO:0000256" key="1">
    <source>
        <dbReference type="ARBA" id="ARBA00022741"/>
    </source>
</evidence>
<dbReference type="Pfam" id="PF13191">
    <property type="entry name" value="AAA_16"/>
    <property type="match status" value="1"/>
</dbReference>
<dbReference type="GO" id="GO:0006355">
    <property type="term" value="P:regulation of DNA-templated transcription"/>
    <property type="evidence" value="ECO:0007669"/>
    <property type="project" value="InterPro"/>
</dbReference>
<evidence type="ECO:0000313" key="5">
    <source>
        <dbReference type="Proteomes" id="UP000285112"/>
    </source>
</evidence>
<dbReference type="SUPFAM" id="SSF48452">
    <property type="entry name" value="TPR-like"/>
    <property type="match status" value="1"/>
</dbReference>
<dbReference type="GO" id="GO:0005737">
    <property type="term" value="C:cytoplasm"/>
    <property type="evidence" value="ECO:0007669"/>
    <property type="project" value="TreeGrafter"/>
</dbReference>
<keyword evidence="2" id="KW-0067">ATP-binding</keyword>
<keyword evidence="1" id="KW-0547">Nucleotide-binding</keyword>
<dbReference type="SMART" id="SM00421">
    <property type="entry name" value="HTH_LUXR"/>
    <property type="match status" value="1"/>
</dbReference>
<accession>A0A419HJY3</accession>
<dbReference type="SUPFAM" id="SSF46894">
    <property type="entry name" value="C-terminal effector domain of the bipartite response regulators"/>
    <property type="match status" value="1"/>
</dbReference>
<name>A0A419HJY3_9PSEU</name>
<dbReference type="CDD" id="cd06170">
    <property type="entry name" value="LuxR_C_like"/>
    <property type="match status" value="1"/>
</dbReference>
<dbReference type="AlphaFoldDB" id="A0A419HJY3"/>
<dbReference type="InterPro" id="IPR016032">
    <property type="entry name" value="Sig_transdc_resp-reg_C-effctor"/>
</dbReference>
<dbReference type="PANTHER" id="PTHR16305">
    <property type="entry name" value="TESTICULAR SOLUBLE ADENYLYL CYCLASE"/>
    <property type="match status" value="1"/>
</dbReference>
<evidence type="ECO:0000313" key="4">
    <source>
        <dbReference type="EMBL" id="RJQ76183.1"/>
    </source>
</evidence>
<organism evidence="4 5">
    <name type="scientific">Amycolatopsis panacis</name>
    <dbReference type="NCBI Taxonomy" id="2340917"/>
    <lineage>
        <taxon>Bacteria</taxon>
        <taxon>Bacillati</taxon>
        <taxon>Actinomycetota</taxon>
        <taxon>Actinomycetes</taxon>
        <taxon>Pseudonocardiales</taxon>
        <taxon>Pseudonocardiaceae</taxon>
        <taxon>Amycolatopsis</taxon>
    </lineage>
</organism>
<evidence type="ECO:0000259" key="3">
    <source>
        <dbReference type="PROSITE" id="PS50043"/>
    </source>
</evidence>
<dbReference type="PRINTS" id="PR00038">
    <property type="entry name" value="HTHLUXR"/>
</dbReference>
<dbReference type="Pfam" id="PF00196">
    <property type="entry name" value="GerE"/>
    <property type="match status" value="1"/>
</dbReference>
<dbReference type="Gene3D" id="1.10.10.10">
    <property type="entry name" value="Winged helix-like DNA-binding domain superfamily/Winged helix DNA-binding domain"/>
    <property type="match status" value="1"/>
</dbReference>
<dbReference type="GO" id="GO:0003677">
    <property type="term" value="F:DNA binding"/>
    <property type="evidence" value="ECO:0007669"/>
    <property type="project" value="InterPro"/>
</dbReference>